<keyword evidence="3" id="KW-1185">Reference proteome</keyword>
<dbReference type="RefSeq" id="WP_020937856.1">
    <property type="nucleotide sequence ID" value="NC_021985.1"/>
</dbReference>
<dbReference type="InterPro" id="IPR008914">
    <property type="entry name" value="PEBP"/>
</dbReference>
<dbReference type="InterPro" id="IPR005247">
    <property type="entry name" value="YbhB_YbcL/LppC-like"/>
</dbReference>
<dbReference type="eggNOG" id="COG1881">
    <property type="taxonomic scope" value="Bacteria"/>
</dbReference>
<dbReference type="AlphaFoldDB" id="S5VA37"/>
<dbReference type="Gene3D" id="3.90.280.10">
    <property type="entry name" value="PEBP-like"/>
    <property type="match status" value="1"/>
</dbReference>
<dbReference type="PANTHER" id="PTHR30289:SF1">
    <property type="entry name" value="PEBP (PHOSPHATIDYLETHANOLAMINE-BINDING PROTEIN) FAMILY PROTEIN"/>
    <property type="match status" value="1"/>
</dbReference>
<dbReference type="NCBIfam" id="TIGR00481">
    <property type="entry name" value="YbhB/YbcL family Raf kinase inhibitor-like protein"/>
    <property type="match status" value="1"/>
</dbReference>
<dbReference type="KEGG" id="sci:B446_02700"/>
<sequence length="152" mass="16799">MKIESPSFQDGDFIPVEHSADGDEVPVPLEFDAVPAHAVSLALVVHDPDVPRELRPDGNFDHWVVWNIPAEQRRMYPDDIQVGVVGAGSSNIRAWIGPAPPPGDKAHRYFFTLYALDTAFDLPGEAGREELEAAMQGHVLETAVLMGRFQRE</sequence>
<dbReference type="SUPFAM" id="SSF49777">
    <property type="entry name" value="PEBP-like"/>
    <property type="match status" value="1"/>
</dbReference>
<evidence type="ECO:0000313" key="3">
    <source>
        <dbReference type="Proteomes" id="UP000015423"/>
    </source>
</evidence>
<dbReference type="CDD" id="cd00865">
    <property type="entry name" value="PEBP_bact_arch"/>
    <property type="match status" value="1"/>
</dbReference>
<dbReference type="Pfam" id="PF01161">
    <property type="entry name" value="PBP"/>
    <property type="match status" value="1"/>
</dbReference>
<reference evidence="2 3" key="2">
    <citation type="journal article" date="2013" name="J. Biotechnol.">
        <title>Complete genome sequence of the kirromycin producer Streptomyces collinus Tu 365 consisting of a linear chromosome and two linear plasmids.</title>
        <authorList>
            <person name="Ruckert C."/>
            <person name="Szczepanowski R."/>
            <person name="Albersmeier A."/>
            <person name="Goesmann A."/>
            <person name="Iftime D."/>
            <person name="Musiol E.M."/>
            <person name="Blin K."/>
            <person name="Wohlleben W."/>
            <person name="Puhler A."/>
            <person name="Kalinowski J."/>
            <person name="Weber T."/>
        </authorList>
    </citation>
    <scope>NUCLEOTIDE SEQUENCE [LARGE SCALE GENOMIC DNA]</scope>
    <source>
        <strain evidence="3">DSM 40733 / Tue 365</strain>
    </source>
</reference>
<dbReference type="InterPro" id="IPR036610">
    <property type="entry name" value="PEBP-like_sf"/>
</dbReference>
<dbReference type="PANTHER" id="PTHR30289">
    <property type="entry name" value="UNCHARACTERIZED PROTEIN YBCL-RELATED"/>
    <property type="match status" value="1"/>
</dbReference>
<dbReference type="PATRIC" id="fig|1214242.5.peg.557"/>
<evidence type="ECO:0000256" key="1">
    <source>
        <dbReference type="ARBA" id="ARBA00007120"/>
    </source>
</evidence>
<dbReference type="EMBL" id="CP006259">
    <property type="protein sequence ID" value="AGS67372.1"/>
    <property type="molecule type" value="Genomic_DNA"/>
</dbReference>
<evidence type="ECO:0000313" key="2">
    <source>
        <dbReference type="EMBL" id="AGS67372.1"/>
    </source>
</evidence>
<organism evidence="2 3">
    <name type="scientific">Streptomyces collinus (strain DSM 40733 / Tue 365)</name>
    <dbReference type="NCBI Taxonomy" id="1214242"/>
    <lineage>
        <taxon>Bacteria</taxon>
        <taxon>Bacillati</taxon>
        <taxon>Actinomycetota</taxon>
        <taxon>Actinomycetes</taxon>
        <taxon>Kitasatosporales</taxon>
        <taxon>Streptomycetaceae</taxon>
        <taxon>Streptomyces</taxon>
    </lineage>
</organism>
<proteinExistence type="inferred from homology"/>
<gene>
    <name evidence="2" type="ORF">B446_02700</name>
</gene>
<dbReference type="STRING" id="1214242.B446_02700"/>
<accession>S5VA37</accession>
<dbReference type="Proteomes" id="UP000015423">
    <property type="component" value="Chromosome"/>
</dbReference>
<name>S5VA37_STRC3</name>
<reference evidence="3" key="1">
    <citation type="submission" date="2012-10" db="EMBL/GenBank/DDBJ databases">
        <title>The complete genome sequence of Streptomyces collinus Tu 365.</title>
        <authorList>
            <person name="Ruckert C."/>
            <person name="Szczepanowski R."/>
            <person name="Goesmann A."/>
            <person name="Pross E.K."/>
            <person name="Musiol E.M."/>
            <person name="Blin K."/>
            <person name="Wohlleben W."/>
            <person name="Puhler A."/>
            <person name="Weber T."/>
            <person name="Kalinowski J."/>
        </authorList>
    </citation>
    <scope>NUCLEOTIDE SEQUENCE [LARGE SCALE GENOMIC DNA]</scope>
    <source>
        <strain evidence="3">DSM 40733 / Tue 365</strain>
    </source>
</reference>
<protein>
    <submittedName>
        <fullName evidence="2">PEBP family protein</fullName>
    </submittedName>
</protein>
<dbReference type="HOGENOM" id="CLU_083918_3_0_11"/>
<comment type="similarity">
    <text evidence="1">Belongs to the UPF0098 family.</text>
</comment>